<comment type="caution">
    <text evidence="1">The sequence shown here is derived from an EMBL/GenBank/DDBJ whole genome shotgun (WGS) entry which is preliminary data.</text>
</comment>
<evidence type="ECO:0008006" key="3">
    <source>
        <dbReference type="Google" id="ProtNLM"/>
    </source>
</evidence>
<sequence length="57" mass="6666">MYIDSNIFIFAAIDKGGLGQNCREIIKLINEKKITCAASYLVVDEVIWILKKEYWKR</sequence>
<reference evidence="1" key="1">
    <citation type="submission" date="2020-12" db="EMBL/GenBank/DDBJ databases">
        <authorList>
            <person name="Hahn C.J."/>
            <person name="Laso-Perez R."/>
            <person name="Vulcano F."/>
            <person name="Vaziourakis K.-M."/>
            <person name="Stokke R."/>
            <person name="Steen I.H."/>
            <person name="Teske A."/>
            <person name="Boetius A."/>
            <person name="Liebeke M."/>
            <person name="Amann R."/>
            <person name="Knittel K."/>
        </authorList>
    </citation>
    <scope>NUCLEOTIDE SEQUENCE</scope>
    <source>
        <strain evidence="1">Gfbio:c6db26ca-90af-429b-aeed-0e3e8aed0b5e:GoM-Arc1_AMV-AAA_792_C10</strain>
    </source>
</reference>
<dbReference type="InterPro" id="IPR029060">
    <property type="entry name" value="PIN-like_dom_sf"/>
</dbReference>
<name>A0A812A1W2_9EURY</name>
<gene>
    <name evidence="1" type="ORF">DNFNHJIP_00195</name>
</gene>
<evidence type="ECO:0000313" key="1">
    <source>
        <dbReference type="EMBL" id="CAD7766795.1"/>
    </source>
</evidence>
<proteinExistence type="predicted"/>
<organism evidence="1 2">
    <name type="scientific">Candidatus Argoarchaeum ethanivorans</name>
    <dbReference type="NCBI Taxonomy" id="2608793"/>
    <lineage>
        <taxon>Archaea</taxon>
        <taxon>Methanobacteriati</taxon>
        <taxon>Methanobacteriota</taxon>
        <taxon>Stenosarchaea group</taxon>
        <taxon>Methanomicrobia</taxon>
        <taxon>Methanosarcinales</taxon>
        <taxon>Methanosarcinales incertae sedis</taxon>
        <taxon>GOM Arc I cluster</taxon>
        <taxon>Candidatus Argoarchaeum</taxon>
    </lineage>
</organism>
<accession>A0A812A1W2</accession>
<dbReference type="Gene3D" id="3.40.50.1010">
    <property type="entry name" value="5'-nuclease"/>
    <property type="match status" value="1"/>
</dbReference>
<dbReference type="Proteomes" id="UP000614580">
    <property type="component" value="Unassembled WGS sequence"/>
</dbReference>
<dbReference type="SUPFAM" id="SSF88723">
    <property type="entry name" value="PIN domain-like"/>
    <property type="match status" value="1"/>
</dbReference>
<protein>
    <recommendedName>
        <fullName evidence="3">PIN domain-containing protein</fullName>
    </recommendedName>
</protein>
<dbReference type="AlphaFoldDB" id="A0A812A1W2"/>
<dbReference type="EMBL" id="CAJHZY010000014">
    <property type="protein sequence ID" value="CAD7766795.1"/>
    <property type="molecule type" value="Genomic_DNA"/>
</dbReference>
<evidence type="ECO:0000313" key="2">
    <source>
        <dbReference type="Proteomes" id="UP000614580"/>
    </source>
</evidence>